<feature type="region of interest" description="Disordered" evidence="1">
    <location>
        <begin position="28"/>
        <end position="83"/>
    </location>
</feature>
<feature type="compositionally biased region" description="Low complexity" evidence="1">
    <location>
        <begin position="65"/>
        <end position="83"/>
    </location>
</feature>
<evidence type="ECO:0000256" key="1">
    <source>
        <dbReference type="SAM" id="MobiDB-lite"/>
    </source>
</evidence>
<accession>A0A7J0HDI9</accession>
<proteinExistence type="predicted"/>
<evidence type="ECO:0000313" key="3">
    <source>
        <dbReference type="Proteomes" id="UP000585474"/>
    </source>
</evidence>
<dbReference type="AlphaFoldDB" id="A0A7J0HDI9"/>
<name>A0A7J0HDI9_9ERIC</name>
<evidence type="ECO:0000313" key="2">
    <source>
        <dbReference type="EMBL" id="GFZ21128.1"/>
    </source>
</evidence>
<organism evidence="2 3">
    <name type="scientific">Actinidia rufa</name>
    <dbReference type="NCBI Taxonomy" id="165716"/>
    <lineage>
        <taxon>Eukaryota</taxon>
        <taxon>Viridiplantae</taxon>
        <taxon>Streptophyta</taxon>
        <taxon>Embryophyta</taxon>
        <taxon>Tracheophyta</taxon>
        <taxon>Spermatophyta</taxon>
        <taxon>Magnoliopsida</taxon>
        <taxon>eudicotyledons</taxon>
        <taxon>Gunneridae</taxon>
        <taxon>Pentapetalae</taxon>
        <taxon>asterids</taxon>
        <taxon>Ericales</taxon>
        <taxon>Actinidiaceae</taxon>
        <taxon>Actinidia</taxon>
    </lineage>
</organism>
<protein>
    <submittedName>
        <fullName evidence="2">Uncharacterized protein</fullName>
    </submittedName>
</protein>
<dbReference type="Proteomes" id="UP000585474">
    <property type="component" value="Unassembled WGS sequence"/>
</dbReference>
<feature type="compositionally biased region" description="Polar residues" evidence="1">
    <location>
        <begin position="50"/>
        <end position="63"/>
    </location>
</feature>
<comment type="caution">
    <text evidence="2">The sequence shown here is derived from an EMBL/GenBank/DDBJ whole genome shotgun (WGS) entry which is preliminary data.</text>
</comment>
<feature type="compositionally biased region" description="Basic and acidic residues" evidence="1">
    <location>
        <begin position="292"/>
        <end position="303"/>
    </location>
</feature>
<keyword evidence="3" id="KW-1185">Reference proteome</keyword>
<dbReference type="EMBL" id="BJWL01000029">
    <property type="protein sequence ID" value="GFZ21128.1"/>
    <property type="molecule type" value="Genomic_DNA"/>
</dbReference>
<sequence length="311" mass="34146">MSSVGSSSLHCALKAGLPDVTISARTTLVSSSKRMRPSPEFQLGKRVSSRARQATTLQNSQAKEVQASCQSSSGVSSSSQPGPAANPIPVLALAVQEDSHAAKGCSWISHKRARRNQGLICNAVGSRSLESYGHLGPYEATVIRVENSKKKVGNLESELNKAKLALAAIDKLRQTWLLMRMTGMPIMRLLPSLKTSLLLSRLRGTKHYRILSSFRIFMEGWLAYLTELRIPEDNPTWAKAALKPSFPESPKPYSPLILLGFNEEEYMNQLPRRMANRLLQVKLPASGEAATEEARKASDKDPPLELYGYAT</sequence>
<gene>
    <name evidence="2" type="ORF">Acr_29g0002900</name>
</gene>
<reference evidence="2 3" key="1">
    <citation type="submission" date="2019-07" db="EMBL/GenBank/DDBJ databases">
        <title>De Novo Assembly of kiwifruit Actinidia rufa.</title>
        <authorList>
            <person name="Sugita-Konishi S."/>
            <person name="Sato K."/>
            <person name="Mori E."/>
            <person name="Abe Y."/>
            <person name="Kisaki G."/>
            <person name="Hamano K."/>
            <person name="Suezawa K."/>
            <person name="Otani M."/>
            <person name="Fukuda T."/>
            <person name="Manabe T."/>
            <person name="Gomi K."/>
            <person name="Tabuchi M."/>
            <person name="Akimitsu K."/>
            <person name="Kataoka I."/>
        </authorList>
    </citation>
    <scope>NUCLEOTIDE SEQUENCE [LARGE SCALE GENOMIC DNA]</scope>
    <source>
        <strain evidence="3">cv. Fuchu</strain>
    </source>
</reference>
<feature type="region of interest" description="Disordered" evidence="1">
    <location>
        <begin position="286"/>
        <end position="311"/>
    </location>
</feature>